<dbReference type="Proteomes" id="UP000279908">
    <property type="component" value="Unassembled WGS sequence"/>
</dbReference>
<evidence type="ECO:0000313" key="2">
    <source>
        <dbReference type="EMBL" id="RTY38193.1"/>
    </source>
</evidence>
<evidence type="ECO:0000259" key="1">
    <source>
        <dbReference type="Pfam" id="PF13276"/>
    </source>
</evidence>
<dbReference type="EMBL" id="RXYK01000006">
    <property type="protein sequence ID" value="RTY38193.1"/>
    <property type="molecule type" value="Genomic_DNA"/>
</dbReference>
<protein>
    <submittedName>
        <fullName evidence="2">Transposase</fullName>
    </submittedName>
</protein>
<dbReference type="RefSeq" id="WP_148102965.1">
    <property type="nucleotide sequence ID" value="NZ_RXYK01000006.1"/>
</dbReference>
<organism evidence="2 3">
    <name type="scientific">Chlorobium phaeovibrioides</name>
    <dbReference type="NCBI Taxonomy" id="1094"/>
    <lineage>
        <taxon>Bacteria</taxon>
        <taxon>Pseudomonadati</taxon>
        <taxon>Chlorobiota</taxon>
        <taxon>Chlorobiia</taxon>
        <taxon>Chlorobiales</taxon>
        <taxon>Chlorobiaceae</taxon>
        <taxon>Chlorobium/Pelodictyon group</taxon>
        <taxon>Chlorobium</taxon>
    </lineage>
</organism>
<sequence length="95" mass="11121">YYGVYRMWEWLVKDKGYKVNIKRVRHLCRLMGLEAIGPKPNTSKPPPPITLPINLLQLRIILQRNAPTHRLQLLLKHRAFSPLTPAPVIRCNKFL</sequence>
<proteinExistence type="predicted"/>
<gene>
    <name evidence="2" type="ORF">EKD02_05715</name>
</gene>
<evidence type="ECO:0000313" key="3">
    <source>
        <dbReference type="Proteomes" id="UP000279908"/>
    </source>
</evidence>
<name>A0A3S0L5R5_CHLPH</name>
<feature type="domain" description="HTH-like" evidence="1">
    <location>
        <begin position="2"/>
        <end position="38"/>
    </location>
</feature>
<accession>A0A3S0L5R5</accession>
<comment type="caution">
    <text evidence="2">The sequence shown here is derived from an EMBL/GenBank/DDBJ whole genome shotgun (WGS) entry which is preliminary data.</text>
</comment>
<dbReference type="InterPro" id="IPR025948">
    <property type="entry name" value="HTH-like_dom"/>
</dbReference>
<dbReference type="AlphaFoldDB" id="A0A3S0L5R5"/>
<dbReference type="Pfam" id="PF13276">
    <property type="entry name" value="HTH_21"/>
    <property type="match status" value="1"/>
</dbReference>
<feature type="non-terminal residue" evidence="2">
    <location>
        <position position="1"/>
    </location>
</feature>
<reference evidence="2 3" key="1">
    <citation type="submission" date="2018-12" db="EMBL/GenBank/DDBJ databases">
        <authorList>
            <person name="Lunina O.N."/>
            <person name="Grouzdev D.S."/>
            <person name="Gorlenko V.M."/>
            <person name="Savvichev A.S."/>
        </authorList>
    </citation>
    <scope>NUCLEOTIDE SEQUENCE [LARGE SCALE GENOMIC DNA]</scope>
    <source>
        <strain evidence="2 3">BrKhr-17</strain>
    </source>
</reference>